<feature type="compositionally biased region" description="Basic and acidic residues" evidence="10">
    <location>
        <begin position="79"/>
        <end position="99"/>
    </location>
</feature>
<feature type="compositionally biased region" description="Low complexity" evidence="10">
    <location>
        <begin position="239"/>
        <end position="253"/>
    </location>
</feature>
<feature type="compositionally biased region" description="Pro residues" evidence="10">
    <location>
        <begin position="28"/>
        <end position="38"/>
    </location>
</feature>
<dbReference type="Proteomes" id="UP000241818">
    <property type="component" value="Unassembled WGS sequence"/>
</dbReference>
<keyword evidence="2" id="KW-0479">Metal-binding</keyword>
<evidence type="ECO:0000256" key="4">
    <source>
        <dbReference type="ARBA" id="ARBA00022771"/>
    </source>
</evidence>
<dbReference type="PROSITE" id="PS50157">
    <property type="entry name" value="ZINC_FINGER_C2H2_2"/>
    <property type="match status" value="2"/>
</dbReference>
<feature type="compositionally biased region" description="Low complexity" evidence="10">
    <location>
        <begin position="294"/>
        <end position="309"/>
    </location>
</feature>
<dbReference type="GO" id="GO:0008270">
    <property type="term" value="F:zinc ion binding"/>
    <property type="evidence" value="ECO:0007669"/>
    <property type="project" value="UniProtKB-KW"/>
</dbReference>
<keyword evidence="5" id="KW-0862">Zinc</keyword>
<dbReference type="GO" id="GO:0051701">
    <property type="term" value="P:biological process involved in interaction with host"/>
    <property type="evidence" value="ECO:0007669"/>
    <property type="project" value="UniProtKB-ARBA"/>
</dbReference>
<feature type="compositionally biased region" description="Low complexity" evidence="10">
    <location>
        <begin position="541"/>
        <end position="553"/>
    </location>
</feature>
<evidence type="ECO:0000256" key="8">
    <source>
        <dbReference type="ARBA" id="ARBA00023242"/>
    </source>
</evidence>
<evidence type="ECO:0000256" key="7">
    <source>
        <dbReference type="ARBA" id="ARBA00023163"/>
    </source>
</evidence>
<evidence type="ECO:0000256" key="1">
    <source>
        <dbReference type="ARBA" id="ARBA00004123"/>
    </source>
</evidence>
<evidence type="ECO:0000259" key="11">
    <source>
        <dbReference type="PROSITE" id="PS50157"/>
    </source>
</evidence>
<dbReference type="EMBL" id="KZ679017">
    <property type="protein sequence ID" value="PSS09016.1"/>
    <property type="molecule type" value="Genomic_DNA"/>
</dbReference>
<dbReference type="GO" id="GO:0000981">
    <property type="term" value="F:DNA-binding transcription factor activity, RNA polymerase II-specific"/>
    <property type="evidence" value="ECO:0007669"/>
    <property type="project" value="InterPro"/>
</dbReference>
<dbReference type="OrthoDB" id="624345at2759"/>
<keyword evidence="13" id="KW-1185">Reference proteome</keyword>
<feature type="compositionally biased region" description="Low complexity" evidence="10">
    <location>
        <begin position="684"/>
        <end position="699"/>
    </location>
</feature>
<feature type="compositionally biased region" description="Low complexity" evidence="10">
    <location>
        <begin position="384"/>
        <end position="394"/>
    </location>
</feature>
<feature type="domain" description="C2H2-type" evidence="11">
    <location>
        <begin position="134"/>
        <end position="164"/>
    </location>
</feature>
<sequence>MAAFRPVNPALSPDSSFARPSEEARPATPRPSTAPQPQPTHRTDDPTTPTRANFGALANQRPLPAQPFSAAVSVAENAQAEKDPAHRGESQNTAKSRDGEDVDMDGSDDGEEGSDEESVNADGTRSKKKKSQRFYCTDYPPCNLSFTRSEHLARHIRKHTGERPFQCHCSRRFSRLDNLRQHAQTVHVNEEIPTDSLAATGTRFQRQVRTDRVRPPGSRSRAATAGSQSGPMRGHHRNSLSASSISSITSAYSVREDARRRPPPLVMAGGNPRMSGEIMYRPESPNSYQYRPHSPGGFSTPTSSTFSTGQNSPRWSSGIQSPASSHSRTHSLYTEHRTPGRRLSVPSAGNPFQSPHSGSYGQPPVGSINSSNVGTFPPTGMLASPPSSSSGSTWSRRESGASAADEAWRRRTWAHPEYYSSNFTSRLQNSVSVNQYPSGPPPQVPVVPSNAPPLNPNSTRLPGIESFDPIPRPTTPVRRQPSPMMIDTPTRVPMTPAESYRDERRGSQHWEMGMNRTMNRLDIAQSSPFETAGSWASDANRAVQAQAEQVRAQHPNQVRFEDSSYPPRSQPSAYQHQSAPPVTPRHAKRQGWYHGPVSVQHPPLDPQLQRTSPEDSSSSDGVPGTPSSATTIGDVNPSIMHSNGHVENRHDPHVYDPRIVPSNGTNGYTNYHPPPNGEPGYTYGHGQHAPPGQPQHQAPKGTDSNMLRLEALVAVATSEENVAAAAY</sequence>
<feature type="region of interest" description="Disordered" evidence="10">
    <location>
        <begin position="540"/>
        <end position="705"/>
    </location>
</feature>
<keyword evidence="6" id="KW-0805">Transcription regulation</keyword>
<reference evidence="12 13" key="1">
    <citation type="journal article" date="2018" name="New Phytol.">
        <title>Comparative genomics and transcriptomics depict ericoid mycorrhizal fungi as versatile saprotrophs and plant mutualists.</title>
        <authorList>
            <person name="Martino E."/>
            <person name="Morin E."/>
            <person name="Grelet G.A."/>
            <person name="Kuo A."/>
            <person name="Kohler A."/>
            <person name="Daghino S."/>
            <person name="Barry K.W."/>
            <person name="Cichocki N."/>
            <person name="Clum A."/>
            <person name="Dockter R.B."/>
            <person name="Hainaut M."/>
            <person name="Kuo R.C."/>
            <person name="LaButti K."/>
            <person name="Lindahl B.D."/>
            <person name="Lindquist E.A."/>
            <person name="Lipzen A."/>
            <person name="Khouja H.R."/>
            <person name="Magnuson J."/>
            <person name="Murat C."/>
            <person name="Ohm R.A."/>
            <person name="Singer S.W."/>
            <person name="Spatafora J.W."/>
            <person name="Wang M."/>
            <person name="Veneault-Fourrey C."/>
            <person name="Henrissat B."/>
            <person name="Grigoriev I.V."/>
            <person name="Martin F.M."/>
            <person name="Perotto S."/>
        </authorList>
    </citation>
    <scope>NUCLEOTIDE SEQUENCE [LARGE SCALE GENOMIC DNA]</scope>
    <source>
        <strain evidence="12 13">ATCC 22711</strain>
    </source>
</reference>
<dbReference type="GO" id="GO:0000785">
    <property type="term" value="C:chromatin"/>
    <property type="evidence" value="ECO:0007669"/>
    <property type="project" value="TreeGrafter"/>
</dbReference>
<feature type="compositionally biased region" description="Polar residues" evidence="10">
    <location>
        <begin position="608"/>
        <end position="633"/>
    </location>
</feature>
<accession>A0A2T3ARN4</accession>
<gene>
    <name evidence="12" type="ORF">M430DRAFT_30922</name>
</gene>
<feature type="region of interest" description="Disordered" evidence="10">
    <location>
        <begin position="197"/>
        <end position="398"/>
    </location>
</feature>
<keyword evidence="3" id="KW-0677">Repeat</keyword>
<evidence type="ECO:0000256" key="2">
    <source>
        <dbReference type="ARBA" id="ARBA00022723"/>
    </source>
</evidence>
<dbReference type="GeneID" id="36574071"/>
<dbReference type="GO" id="GO:0000978">
    <property type="term" value="F:RNA polymerase II cis-regulatory region sequence-specific DNA binding"/>
    <property type="evidence" value="ECO:0007669"/>
    <property type="project" value="InterPro"/>
</dbReference>
<dbReference type="FunFam" id="3.30.160.60:FF:000606">
    <property type="entry name" value="C2H2 transcription factor, putative"/>
    <property type="match status" value="1"/>
</dbReference>
<evidence type="ECO:0000256" key="6">
    <source>
        <dbReference type="ARBA" id="ARBA00023015"/>
    </source>
</evidence>
<evidence type="ECO:0000256" key="5">
    <source>
        <dbReference type="ARBA" id="ARBA00022833"/>
    </source>
</evidence>
<organism evidence="12 13">
    <name type="scientific">Amorphotheca resinae ATCC 22711</name>
    <dbReference type="NCBI Taxonomy" id="857342"/>
    <lineage>
        <taxon>Eukaryota</taxon>
        <taxon>Fungi</taxon>
        <taxon>Dikarya</taxon>
        <taxon>Ascomycota</taxon>
        <taxon>Pezizomycotina</taxon>
        <taxon>Leotiomycetes</taxon>
        <taxon>Helotiales</taxon>
        <taxon>Amorphothecaceae</taxon>
        <taxon>Amorphotheca</taxon>
    </lineage>
</organism>
<dbReference type="Gene3D" id="3.30.160.60">
    <property type="entry name" value="Classic Zinc Finger"/>
    <property type="match status" value="2"/>
</dbReference>
<protein>
    <recommendedName>
        <fullName evidence="11">C2H2-type domain-containing protein</fullName>
    </recommendedName>
</protein>
<keyword evidence="8" id="KW-0539">Nucleus</keyword>
<feature type="compositionally biased region" description="Basic and acidic residues" evidence="10">
    <location>
        <begin position="644"/>
        <end position="656"/>
    </location>
</feature>
<dbReference type="RefSeq" id="XP_024717314.1">
    <property type="nucleotide sequence ID" value="XM_024865990.1"/>
</dbReference>
<dbReference type="SUPFAM" id="SSF57667">
    <property type="entry name" value="beta-beta-alpha zinc fingers"/>
    <property type="match status" value="1"/>
</dbReference>
<feature type="domain" description="C2H2-type" evidence="11">
    <location>
        <begin position="165"/>
        <end position="192"/>
    </location>
</feature>
<dbReference type="FunFam" id="3.30.160.60:FF:000758">
    <property type="entry name" value="C2H2 transcription factor, putative"/>
    <property type="match status" value="1"/>
</dbReference>
<dbReference type="InterPro" id="IPR036236">
    <property type="entry name" value="Znf_C2H2_sf"/>
</dbReference>
<feature type="compositionally biased region" description="Acidic residues" evidence="10">
    <location>
        <begin position="100"/>
        <end position="119"/>
    </location>
</feature>
<feature type="compositionally biased region" description="Polar residues" evidence="10">
    <location>
        <begin position="310"/>
        <end position="332"/>
    </location>
</feature>
<feature type="region of interest" description="Disordered" evidence="10">
    <location>
        <begin position="1"/>
        <end position="132"/>
    </location>
</feature>
<dbReference type="AlphaFoldDB" id="A0A2T3ARN4"/>
<dbReference type="InParanoid" id="A0A2T3ARN4"/>
<dbReference type="GO" id="GO:0005634">
    <property type="term" value="C:nucleus"/>
    <property type="evidence" value="ECO:0007669"/>
    <property type="project" value="UniProtKB-SubCell"/>
</dbReference>
<dbReference type="InterPro" id="IPR013087">
    <property type="entry name" value="Znf_C2H2_type"/>
</dbReference>
<comment type="subcellular location">
    <subcellularLocation>
        <location evidence="1">Nucleus</location>
    </subcellularLocation>
</comment>
<name>A0A2T3ARN4_AMORE</name>
<evidence type="ECO:0000313" key="13">
    <source>
        <dbReference type="Proteomes" id="UP000241818"/>
    </source>
</evidence>
<proteinExistence type="predicted"/>
<keyword evidence="7" id="KW-0804">Transcription</keyword>
<dbReference type="PANTHER" id="PTHR40626:SF11">
    <property type="entry name" value="ZINC FINGER PROTEIN YPR022C"/>
    <property type="match status" value="1"/>
</dbReference>
<evidence type="ECO:0000256" key="3">
    <source>
        <dbReference type="ARBA" id="ARBA00022737"/>
    </source>
</evidence>
<evidence type="ECO:0000256" key="9">
    <source>
        <dbReference type="PROSITE-ProRule" id="PRU00042"/>
    </source>
</evidence>
<dbReference type="STRING" id="857342.A0A2T3ARN4"/>
<dbReference type="PANTHER" id="PTHR40626">
    <property type="entry name" value="MIP31509P"/>
    <property type="match status" value="1"/>
</dbReference>
<dbReference type="InterPro" id="IPR051059">
    <property type="entry name" value="VerF-like"/>
</dbReference>
<keyword evidence="4 9" id="KW-0863">Zinc-finger</keyword>
<feature type="compositionally biased region" description="Polar residues" evidence="10">
    <location>
        <begin position="350"/>
        <end position="360"/>
    </location>
</feature>
<feature type="compositionally biased region" description="Polar residues" evidence="10">
    <location>
        <begin position="566"/>
        <end position="580"/>
    </location>
</feature>
<feature type="region of interest" description="Disordered" evidence="10">
    <location>
        <begin position="460"/>
        <end position="505"/>
    </location>
</feature>
<feature type="compositionally biased region" description="Polar residues" evidence="10">
    <location>
        <begin position="197"/>
        <end position="207"/>
    </location>
</feature>
<evidence type="ECO:0000256" key="10">
    <source>
        <dbReference type="SAM" id="MobiDB-lite"/>
    </source>
</evidence>
<evidence type="ECO:0000313" key="12">
    <source>
        <dbReference type="EMBL" id="PSS09016.1"/>
    </source>
</evidence>